<sequence length="334" mass="36657">MSKPAARTAPVQRGPAQAPIDAAIVQKAAQWMARLWADDASTAEHAACAQWRAAHPDHERAWRRLQALDDKLQDVPQHAARVLDPAATNTLSRRRALQVLGLAAIATGAIHTARNSESWRILSSDYSTKVGEIREVVLADGTRVVLNTASAIDVRFDGAARDVILRSGEALVTTGRDSAAPARPFTMRSRQGAVRALGTRFMLRQDDDVSHVAVFHGAVEVLPAHALEAPLRLDAGEGTSFSDTHVHPRRAALERDLAWSQGLLIAENMRVQDFLREVGRYRQGLLRCSPEVADMRITGVFPLADTDRALANLKLALPVELAYRTRYWVTVQAR</sequence>
<keyword evidence="4" id="KW-1185">Reference proteome</keyword>
<dbReference type="OrthoDB" id="1100567at2"/>
<proteinExistence type="predicted"/>
<dbReference type="InterPro" id="IPR012373">
    <property type="entry name" value="Ferrdict_sens_TM"/>
</dbReference>
<reference evidence="3 4" key="1">
    <citation type="submission" date="2016-11" db="EMBL/GenBank/DDBJ databases">
        <authorList>
            <person name="Jaros S."/>
            <person name="Januszkiewicz K."/>
            <person name="Wedrychowicz H."/>
        </authorList>
    </citation>
    <scope>NUCLEOTIDE SEQUENCE [LARGE SCALE GENOMIC DNA]</scope>
    <source>
        <strain evidence="3 4">CGMCC 1.10190</strain>
    </source>
</reference>
<evidence type="ECO:0000259" key="2">
    <source>
        <dbReference type="Pfam" id="PF16220"/>
    </source>
</evidence>
<feature type="domain" description="FecR protein" evidence="1">
    <location>
        <begin position="125"/>
        <end position="220"/>
    </location>
</feature>
<evidence type="ECO:0000313" key="4">
    <source>
        <dbReference type="Proteomes" id="UP000184226"/>
    </source>
</evidence>
<dbReference type="Pfam" id="PF16220">
    <property type="entry name" value="DUF4880"/>
    <property type="match status" value="1"/>
</dbReference>
<dbReference type="STRING" id="658167.SAMN04488135_102241"/>
<organism evidence="3 4">
    <name type="scientific">Pollutimonas bauzanensis</name>
    <dbReference type="NCBI Taxonomy" id="658167"/>
    <lineage>
        <taxon>Bacteria</taxon>
        <taxon>Pseudomonadati</taxon>
        <taxon>Pseudomonadota</taxon>
        <taxon>Betaproteobacteria</taxon>
        <taxon>Burkholderiales</taxon>
        <taxon>Alcaligenaceae</taxon>
        <taxon>Pollutimonas</taxon>
    </lineage>
</organism>
<dbReference type="GO" id="GO:0016989">
    <property type="term" value="F:sigma factor antagonist activity"/>
    <property type="evidence" value="ECO:0007669"/>
    <property type="project" value="TreeGrafter"/>
</dbReference>
<name>A0A1M5QDP2_9BURK</name>
<accession>A0A1M5QDP2</accession>
<dbReference type="AlphaFoldDB" id="A0A1M5QDP2"/>
<gene>
    <name evidence="3" type="ORF">SAMN04488135_102241</name>
</gene>
<dbReference type="InterPro" id="IPR006860">
    <property type="entry name" value="FecR"/>
</dbReference>
<dbReference type="Gene3D" id="2.60.120.1440">
    <property type="match status" value="1"/>
</dbReference>
<dbReference type="Proteomes" id="UP000184226">
    <property type="component" value="Unassembled WGS sequence"/>
</dbReference>
<evidence type="ECO:0000313" key="3">
    <source>
        <dbReference type="EMBL" id="SHH12162.1"/>
    </source>
</evidence>
<dbReference type="PIRSF" id="PIRSF018266">
    <property type="entry name" value="FecR"/>
    <property type="match status" value="1"/>
</dbReference>
<evidence type="ECO:0000259" key="1">
    <source>
        <dbReference type="Pfam" id="PF04773"/>
    </source>
</evidence>
<dbReference type="RefSeq" id="WP_073101885.1">
    <property type="nucleotide sequence ID" value="NZ_FQXE01000002.1"/>
</dbReference>
<dbReference type="PANTHER" id="PTHR30273:SF2">
    <property type="entry name" value="PROTEIN FECR"/>
    <property type="match status" value="1"/>
</dbReference>
<protein>
    <submittedName>
        <fullName evidence="3">FecR family protein</fullName>
    </submittedName>
</protein>
<dbReference type="EMBL" id="FQXE01000002">
    <property type="protein sequence ID" value="SHH12162.1"/>
    <property type="molecule type" value="Genomic_DNA"/>
</dbReference>
<dbReference type="PANTHER" id="PTHR30273">
    <property type="entry name" value="PERIPLASMIC SIGNAL SENSOR AND SIGMA FACTOR ACTIVATOR FECR-RELATED"/>
    <property type="match status" value="1"/>
</dbReference>
<feature type="domain" description="FecR N-terminal" evidence="2">
    <location>
        <begin position="26"/>
        <end position="68"/>
    </location>
</feature>
<dbReference type="InterPro" id="IPR032623">
    <property type="entry name" value="FecR_N"/>
</dbReference>
<dbReference type="Pfam" id="PF04773">
    <property type="entry name" value="FecR"/>
    <property type="match status" value="1"/>
</dbReference>